<sequence length="71" mass="8527">MCSLCILQEEPKPHEKREDFYLVAFFRIQSCVKSIDFRLASIDQEWLRRKSPLVADESWHLTSKLYGPYYN</sequence>
<keyword evidence="2" id="KW-1185">Reference proteome</keyword>
<name>A0A2P5FQE9_TREOI</name>
<dbReference type="InParanoid" id="A0A2P5FQE9"/>
<evidence type="ECO:0000313" key="1">
    <source>
        <dbReference type="EMBL" id="POO00029.1"/>
    </source>
</evidence>
<dbReference type="EMBL" id="JXTC01000015">
    <property type="protein sequence ID" value="POO00029.1"/>
    <property type="molecule type" value="Genomic_DNA"/>
</dbReference>
<reference evidence="2" key="1">
    <citation type="submission" date="2016-06" db="EMBL/GenBank/DDBJ databases">
        <title>Parallel loss of symbiosis genes in relatives of nitrogen-fixing non-legume Parasponia.</title>
        <authorList>
            <person name="Van Velzen R."/>
            <person name="Holmer R."/>
            <person name="Bu F."/>
            <person name="Rutten L."/>
            <person name="Van Zeijl A."/>
            <person name="Liu W."/>
            <person name="Santuari L."/>
            <person name="Cao Q."/>
            <person name="Sharma T."/>
            <person name="Shen D."/>
            <person name="Roswanjaya Y."/>
            <person name="Wardhani T."/>
            <person name="Kalhor M.S."/>
            <person name="Jansen J."/>
            <person name="Van den Hoogen J."/>
            <person name="Gungor B."/>
            <person name="Hartog M."/>
            <person name="Hontelez J."/>
            <person name="Verver J."/>
            <person name="Yang W.-C."/>
            <person name="Schijlen E."/>
            <person name="Repin R."/>
            <person name="Schilthuizen M."/>
            <person name="Schranz E."/>
            <person name="Heidstra R."/>
            <person name="Miyata K."/>
            <person name="Fedorova E."/>
            <person name="Kohlen W."/>
            <person name="Bisseling T."/>
            <person name="Smit S."/>
            <person name="Geurts R."/>
        </authorList>
    </citation>
    <scope>NUCLEOTIDE SEQUENCE [LARGE SCALE GENOMIC DNA]</scope>
    <source>
        <strain evidence="2">cv. RG33-2</strain>
    </source>
</reference>
<gene>
    <name evidence="1" type="ORF">TorRG33x02_041560</name>
</gene>
<comment type="caution">
    <text evidence="1">The sequence shown here is derived from an EMBL/GenBank/DDBJ whole genome shotgun (WGS) entry which is preliminary data.</text>
</comment>
<dbReference type="AlphaFoldDB" id="A0A2P5FQE9"/>
<organism evidence="1 2">
    <name type="scientific">Trema orientale</name>
    <name type="common">Charcoal tree</name>
    <name type="synonym">Celtis orientalis</name>
    <dbReference type="NCBI Taxonomy" id="63057"/>
    <lineage>
        <taxon>Eukaryota</taxon>
        <taxon>Viridiplantae</taxon>
        <taxon>Streptophyta</taxon>
        <taxon>Embryophyta</taxon>
        <taxon>Tracheophyta</taxon>
        <taxon>Spermatophyta</taxon>
        <taxon>Magnoliopsida</taxon>
        <taxon>eudicotyledons</taxon>
        <taxon>Gunneridae</taxon>
        <taxon>Pentapetalae</taxon>
        <taxon>rosids</taxon>
        <taxon>fabids</taxon>
        <taxon>Rosales</taxon>
        <taxon>Cannabaceae</taxon>
        <taxon>Trema</taxon>
    </lineage>
</organism>
<dbReference type="Proteomes" id="UP000237000">
    <property type="component" value="Unassembled WGS sequence"/>
</dbReference>
<evidence type="ECO:0000313" key="2">
    <source>
        <dbReference type="Proteomes" id="UP000237000"/>
    </source>
</evidence>
<dbReference type="OrthoDB" id="10299761at2759"/>
<protein>
    <submittedName>
        <fullName evidence="1">Uncharacterized protein</fullName>
    </submittedName>
</protein>
<proteinExistence type="predicted"/>
<accession>A0A2P5FQE9</accession>